<dbReference type="Proteomes" id="UP000027135">
    <property type="component" value="Unassembled WGS sequence"/>
</dbReference>
<dbReference type="AlphaFoldDB" id="A0A067RN08"/>
<dbReference type="GO" id="GO:0045503">
    <property type="term" value="F:dynein light chain binding"/>
    <property type="evidence" value="ECO:0007669"/>
    <property type="project" value="InterPro"/>
</dbReference>
<dbReference type="GO" id="GO:0005868">
    <property type="term" value="C:cytoplasmic dynein complex"/>
    <property type="evidence" value="ECO:0007669"/>
    <property type="project" value="InterPro"/>
</dbReference>
<feature type="compositionally biased region" description="Basic and acidic residues" evidence="1">
    <location>
        <begin position="28"/>
        <end position="103"/>
    </location>
</feature>
<reference evidence="2 3" key="1">
    <citation type="journal article" date="2014" name="Nat. Commun.">
        <title>Molecular traces of alternative social organization in a termite genome.</title>
        <authorList>
            <person name="Terrapon N."/>
            <person name="Li C."/>
            <person name="Robertson H.M."/>
            <person name="Ji L."/>
            <person name="Meng X."/>
            <person name="Booth W."/>
            <person name="Chen Z."/>
            <person name="Childers C.P."/>
            <person name="Glastad K.M."/>
            <person name="Gokhale K."/>
            <person name="Gowin J."/>
            <person name="Gronenberg W."/>
            <person name="Hermansen R.A."/>
            <person name="Hu H."/>
            <person name="Hunt B.G."/>
            <person name="Huylmans A.K."/>
            <person name="Khalil S.M."/>
            <person name="Mitchell R.D."/>
            <person name="Munoz-Torres M.C."/>
            <person name="Mustard J.A."/>
            <person name="Pan H."/>
            <person name="Reese J.T."/>
            <person name="Scharf M.E."/>
            <person name="Sun F."/>
            <person name="Vogel H."/>
            <person name="Xiao J."/>
            <person name="Yang W."/>
            <person name="Yang Z."/>
            <person name="Yang Z."/>
            <person name="Zhou J."/>
            <person name="Zhu J."/>
            <person name="Brent C.S."/>
            <person name="Elsik C.G."/>
            <person name="Goodisman M.A."/>
            <person name="Liberles D.A."/>
            <person name="Roe R.M."/>
            <person name="Vargo E.L."/>
            <person name="Vilcinskas A."/>
            <person name="Wang J."/>
            <person name="Bornberg-Bauer E."/>
            <person name="Korb J."/>
            <person name="Zhang G."/>
            <person name="Liebig J."/>
        </authorList>
    </citation>
    <scope>NUCLEOTIDE SEQUENCE [LARGE SCALE GENOMIC DNA]</scope>
    <source>
        <tissue evidence="2">Whole organism</tissue>
    </source>
</reference>
<dbReference type="eggNOG" id="KOG1587">
    <property type="taxonomic scope" value="Eukaryota"/>
</dbReference>
<feature type="compositionally biased region" description="Polar residues" evidence="1">
    <location>
        <begin position="124"/>
        <end position="150"/>
    </location>
</feature>
<feature type="region of interest" description="Disordered" evidence="1">
    <location>
        <begin position="1"/>
        <end position="261"/>
    </location>
</feature>
<dbReference type="PANTHER" id="PTHR16022">
    <property type="entry name" value="WD REPEAT DOMAIN 60"/>
    <property type="match status" value="1"/>
</dbReference>
<evidence type="ECO:0000313" key="2">
    <source>
        <dbReference type="EMBL" id="KDR24443.1"/>
    </source>
</evidence>
<organism evidence="2 3">
    <name type="scientific">Zootermopsis nevadensis</name>
    <name type="common">Dampwood termite</name>
    <dbReference type="NCBI Taxonomy" id="136037"/>
    <lineage>
        <taxon>Eukaryota</taxon>
        <taxon>Metazoa</taxon>
        <taxon>Ecdysozoa</taxon>
        <taxon>Arthropoda</taxon>
        <taxon>Hexapoda</taxon>
        <taxon>Insecta</taxon>
        <taxon>Pterygota</taxon>
        <taxon>Neoptera</taxon>
        <taxon>Polyneoptera</taxon>
        <taxon>Dictyoptera</taxon>
        <taxon>Blattodea</taxon>
        <taxon>Blattoidea</taxon>
        <taxon>Termitoidae</taxon>
        <taxon>Termopsidae</taxon>
        <taxon>Zootermopsis</taxon>
    </lineage>
</organism>
<dbReference type="InterPro" id="IPR036322">
    <property type="entry name" value="WD40_repeat_dom_sf"/>
</dbReference>
<dbReference type="SMART" id="SM00320">
    <property type="entry name" value="WD40"/>
    <property type="match status" value="3"/>
</dbReference>
<dbReference type="OMA" id="WAEVCRV"/>
<feature type="compositionally biased region" description="Polar residues" evidence="1">
    <location>
        <begin position="158"/>
        <end position="172"/>
    </location>
</feature>
<dbReference type="GO" id="GO:0005929">
    <property type="term" value="C:cilium"/>
    <property type="evidence" value="ECO:0007669"/>
    <property type="project" value="GOC"/>
</dbReference>
<sequence length="1043" mass="117176">MPPDRGAVKKSPYGTKEPNSTPQKKKAKQDFKEPHSKYESGRDKEPKKTRDLSASRTTKERSQKEDLKARSSVREKLAILKSESEKTKGSVKDVKQDRVRPRESQPSSHVTKETNSKNIKPGSVKSQTPVRNLTTGDAAPHSTQMLYRTSRTTEKPKINSTSKGNLKKNTVTPLGAQTRRSISRHQVNTQKDVAKTEKLPNKMKHPEGREQNRNQGRQTERVNEPNRLGRDRTRTRTLSPQEVKVAKSYTEGGTVESEKLREDQKYLAENVAAISAAATEASGSQSLVQASSDKHREPQDDDGGCEYEDDFEDYESDFEDSADSDVSDEGADIGNYDSSSNGDSESELVELTPRQHPFGEEEKKLDSGNYDLAEQRRKGREMQEIKMALGRENETLSAQERMKSHVVDARLLPTDEGYVEGKADDQKHFSTTVTPLNFINFANARKRKQEKMANATTKKRGEKLLDMIQLDTVSFTLFELSPVPYEVYMKSYGCSNTLQAHVQTNEDNLSEEVQTDEIRYKNKWTQKPVSFQTKNVKSSVDEVTIFSQDHLGVGGDSVEDDTDSWKERLNIDTLRLSQFLSSAGQVVSVLLEEGETVNANKFDRNMKDIPFSDGYISLGLASVPFLADRPVTIIRFPRHRSNLLLTVHKNVIFEDRQTEHFSPCRSMIAIWSILEPSLPQKILVAAHEITASCFNATTANVVFAGQEDGSLCVWDLREKSHYHKKVETEHGEWVLRSPTYNTAAILKDKGHLSKVVALQPLVGTEVESDIHEKTEVSPTQICSLDEGGKIIIWTVIQSYKQDHQKGILHQDLGLAHWGRVRLVCSSAFSLMDTISLDHHLCFNLMCFDLQLDGRDHDHLYIGTNTGYVVHSLKNGGKPRPQFYVPNWGEFTDVKCIEPCPFGEPYFIIGCGDGTVRLHSQTSEKPLATMAGTGDPISEGPSVVSLQWSRSKPLIFFVLDSSSRIHIWDFSKSDIRPVHTLSLGTVTAIQLSAEIGVAKTSPHLALATGPGQVEIHRLRQEFYSQTSDEVNRELEKFMQYMSIL</sequence>
<dbReference type="InterPro" id="IPR015943">
    <property type="entry name" value="WD40/YVTN_repeat-like_dom_sf"/>
</dbReference>
<dbReference type="GO" id="GO:0042073">
    <property type="term" value="P:intraciliary transport"/>
    <property type="evidence" value="ECO:0007669"/>
    <property type="project" value="InterPro"/>
</dbReference>
<dbReference type="STRING" id="136037.A0A067RN08"/>
<name>A0A067RN08_ZOONE</name>
<evidence type="ECO:0000313" key="3">
    <source>
        <dbReference type="Proteomes" id="UP000027135"/>
    </source>
</evidence>
<dbReference type="InParanoid" id="A0A067RN08"/>
<feature type="compositionally biased region" description="Acidic residues" evidence="1">
    <location>
        <begin position="299"/>
        <end position="331"/>
    </location>
</feature>
<dbReference type="InterPro" id="IPR042505">
    <property type="entry name" value="DYNC2I1"/>
</dbReference>
<proteinExistence type="predicted"/>
<dbReference type="InterPro" id="IPR001680">
    <property type="entry name" value="WD40_rpt"/>
</dbReference>
<dbReference type="Gene3D" id="2.130.10.10">
    <property type="entry name" value="YVTN repeat-like/Quinoprotein amine dehydrogenase"/>
    <property type="match status" value="2"/>
</dbReference>
<dbReference type="SUPFAM" id="SSF50978">
    <property type="entry name" value="WD40 repeat-like"/>
    <property type="match status" value="1"/>
</dbReference>
<feature type="compositionally biased region" description="Basic and acidic residues" evidence="1">
    <location>
        <begin position="192"/>
        <end position="234"/>
    </location>
</feature>
<feature type="compositionally biased region" description="Polar residues" evidence="1">
    <location>
        <begin position="178"/>
        <end position="191"/>
    </location>
</feature>
<keyword evidence="3" id="KW-1185">Reference proteome</keyword>
<feature type="region of interest" description="Disordered" evidence="1">
    <location>
        <begin position="278"/>
        <end position="348"/>
    </location>
</feature>
<accession>A0A067RN08</accession>
<gene>
    <name evidence="2" type="ORF">L798_00092</name>
</gene>
<protein>
    <submittedName>
        <fullName evidence="2">WD repeat-containing protein 60</fullName>
    </submittedName>
</protein>
<dbReference type="PANTHER" id="PTHR16022:SF0">
    <property type="entry name" value="CYTOPLASMIC DYNEIN 2 INTERMEDIATE CHAIN 1"/>
    <property type="match status" value="1"/>
</dbReference>
<dbReference type="EMBL" id="KK852411">
    <property type="protein sequence ID" value="KDR24443.1"/>
    <property type="molecule type" value="Genomic_DNA"/>
</dbReference>
<dbReference type="GO" id="GO:0045504">
    <property type="term" value="F:dynein heavy chain binding"/>
    <property type="evidence" value="ECO:0007669"/>
    <property type="project" value="InterPro"/>
</dbReference>
<evidence type="ECO:0000256" key="1">
    <source>
        <dbReference type="SAM" id="MobiDB-lite"/>
    </source>
</evidence>